<name>A0A199URN5_ANACO</name>
<organism evidence="1 2">
    <name type="scientific">Ananas comosus</name>
    <name type="common">Pineapple</name>
    <name type="synonym">Ananas ananas</name>
    <dbReference type="NCBI Taxonomy" id="4615"/>
    <lineage>
        <taxon>Eukaryota</taxon>
        <taxon>Viridiplantae</taxon>
        <taxon>Streptophyta</taxon>
        <taxon>Embryophyta</taxon>
        <taxon>Tracheophyta</taxon>
        <taxon>Spermatophyta</taxon>
        <taxon>Magnoliopsida</taxon>
        <taxon>Liliopsida</taxon>
        <taxon>Poales</taxon>
        <taxon>Bromeliaceae</taxon>
        <taxon>Bromelioideae</taxon>
        <taxon>Ananas</taxon>
    </lineage>
</organism>
<evidence type="ECO:0000313" key="2">
    <source>
        <dbReference type="Proteomes" id="UP000092600"/>
    </source>
</evidence>
<dbReference type="Pfam" id="PF03140">
    <property type="entry name" value="DUF247"/>
    <property type="match status" value="1"/>
</dbReference>
<evidence type="ECO:0000313" key="1">
    <source>
        <dbReference type="EMBL" id="OAY67463.1"/>
    </source>
</evidence>
<dbReference type="InterPro" id="IPR004158">
    <property type="entry name" value="DUF247_pln"/>
</dbReference>
<dbReference type="AlphaFoldDB" id="A0A199URN5"/>
<proteinExistence type="predicted"/>
<dbReference type="Proteomes" id="UP000092600">
    <property type="component" value="Unassembled WGS sequence"/>
</dbReference>
<reference evidence="1 2" key="1">
    <citation type="journal article" date="2016" name="DNA Res.">
        <title>The draft genome of MD-2 pineapple using hybrid error correction of long reads.</title>
        <authorList>
            <person name="Redwan R.M."/>
            <person name="Saidin A."/>
            <person name="Kumar S.V."/>
        </authorList>
    </citation>
    <scope>NUCLEOTIDE SEQUENCE [LARGE SCALE GENOMIC DNA]</scope>
    <source>
        <strain evidence="2">cv. MD2</strain>
        <tissue evidence="1">Leaf</tissue>
    </source>
</reference>
<dbReference type="STRING" id="4615.A0A199URN5"/>
<dbReference type="EMBL" id="LSRQ01005553">
    <property type="protein sequence ID" value="OAY67463.1"/>
    <property type="molecule type" value="Genomic_DNA"/>
</dbReference>
<dbReference type="PANTHER" id="PTHR31170">
    <property type="entry name" value="BNAC04G53230D PROTEIN"/>
    <property type="match status" value="1"/>
</dbReference>
<comment type="caution">
    <text evidence="1">The sequence shown here is derived from an EMBL/GenBank/DDBJ whole genome shotgun (WGS) entry which is preliminary data.</text>
</comment>
<accession>A0A199URN5</accession>
<protein>
    <submittedName>
        <fullName evidence="1">UPF0481 protein</fullName>
    </submittedName>
</protein>
<dbReference type="PANTHER" id="PTHR31170:SF18">
    <property type="entry name" value="(WILD MALAYSIAN BANANA) HYPOTHETICAL PROTEIN"/>
    <property type="match status" value="1"/>
</dbReference>
<sequence>MMIEGGCCNSQLLKIVIHESEPREESFRIKDGETNLSRIFKVPDQIIREVGLLSFQPKILSIGPYHHGSSHLSGMEMVKLICQRSILGLISENYYDRDEIKGIEKKARSFYGENITMEPNKFAEMLLLDGCFILAALTGMKGKEAVENVSSETSLGDLKQHEALNRHDIVHDLLLEENQIPFFVLEEIHKLAAGKGETTESLKEKIATYVKGVLRYYPTAIEISEIRWKDFHHLLHLCHIFFRPSQKPVKHNHNQAMIQCSDCFPRSHHMTNQWRRAVHYHKAGVKFKVKESRTPHSLLDVTFSNGIMRIPHLSIDAKTESIFSNLIMFERGCPHVGKYINAYVTFMSQLLSDADDVELLVRRGIIEILGREEEILNVFSRLNGLAVFDPHGEDYYLKSMLQSIEDYYRCRRNRWMAWSKHYLHYNSEAVCCSVIFQISDINLFDMQFHG</sequence>
<feature type="non-terminal residue" evidence="1">
    <location>
        <position position="450"/>
    </location>
</feature>
<gene>
    <name evidence="1" type="ORF">ACMD2_19282</name>
</gene>